<proteinExistence type="predicted"/>
<dbReference type="CDD" id="cd02440">
    <property type="entry name" value="AdoMet_MTases"/>
    <property type="match status" value="1"/>
</dbReference>
<dbReference type="InterPro" id="IPR029063">
    <property type="entry name" value="SAM-dependent_MTases_sf"/>
</dbReference>
<dbReference type="OrthoDB" id="2013972at2759"/>
<gene>
    <name evidence="1" type="ORF">EW145_g2015</name>
</gene>
<comment type="caution">
    <text evidence="1">The sequence shown here is derived from an EMBL/GenBank/DDBJ whole genome shotgun (WGS) entry which is preliminary data.</text>
</comment>
<dbReference type="Gene3D" id="3.40.50.150">
    <property type="entry name" value="Vaccinia Virus protein VP39"/>
    <property type="match status" value="1"/>
</dbReference>
<sequence>MTSDHSEQIRAVEMALEFPHIEVIGIDLTESNPKIVPGNCRFIKADVIAFLEEYAGVFDLIQCRSVAKHVPDATALTCLIGRSLRPGGVLLFADAITDIYNVDKQPYPLALVNDSASNDKIRSWFARWLFEATARWTTKAQQNTEGDKLHILMREDSQFEYLGQKTYYSPINWDGGDQEGILNGAEIGKLMLLNVLDFLQASRPSLLSEGLTEATLQVWDKNVRDEVTAPTKRMFLKWVVAWAVKV</sequence>
<dbReference type="AlphaFoldDB" id="A0A4S4LE53"/>
<dbReference type="Proteomes" id="UP000308199">
    <property type="component" value="Unassembled WGS sequence"/>
</dbReference>
<name>A0A4S4LE53_9AGAM</name>
<dbReference type="Pfam" id="PF13489">
    <property type="entry name" value="Methyltransf_23"/>
    <property type="match status" value="1"/>
</dbReference>
<evidence type="ECO:0000313" key="2">
    <source>
        <dbReference type="Proteomes" id="UP000308199"/>
    </source>
</evidence>
<protein>
    <recommendedName>
        <fullName evidence="3">Methyltransferase type 11 domain-containing protein</fullName>
    </recommendedName>
</protein>
<organism evidence="1 2">
    <name type="scientific">Phellinidium pouzarii</name>
    <dbReference type="NCBI Taxonomy" id="167371"/>
    <lineage>
        <taxon>Eukaryota</taxon>
        <taxon>Fungi</taxon>
        <taxon>Dikarya</taxon>
        <taxon>Basidiomycota</taxon>
        <taxon>Agaricomycotina</taxon>
        <taxon>Agaricomycetes</taxon>
        <taxon>Hymenochaetales</taxon>
        <taxon>Hymenochaetaceae</taxon>
        <taxon>Phellinidium</taxon>
    </lineage>
</organism>
<reference evidence="1 2" key="1">
    <citation type="submission" date="2019-02" db="EMBL/GenBank/DDBJ databases">
        <title>Genome sequencing of the rare red list fungi Phellinidium pouzarii.</title>
        <authorList>
            <person name="Buettner E."/>
            <person name="Kellner H."/>
        </authorList>
    </citation>
    <scope>NUCLEOTIDE SEQUENCE [LARGE SCALE GENOMIC DNA]</scope>
    <source>
        <strain evidence="1 2">DSM 108285</strain>
    </source>
</reference>
<dbReference type="EMBL" id="SGPK01000063">
    <property type="protein sequence ID" value="THH09451.1"/>
    <property type="molecule type" value="Genomic_DNA"/>
</dbReference>
<evidence type="ECO:0008006" key="3">
    <source>
        <dbReference type="Google" id="ProtNLM"/>
    </source>
</evidence>
<evidence type="ECO:0000313" key="1">
    <source>
        <dbReference type="EMBL" id="THH09451.1"/>
    </source>
</evidence>
<accession>A0A4S4LE53</accession>
<keyword evidence="2" id="KW-1185">Reference proteome</keyword>
<dbReference type="SUPFAM" id="SSF53335">
    <property type="entry name" value="S-adenosyl-L-methionine-dependent methyltransferases"/>
    <property type="match status" value="1"/>
</dbReference>